<gene>
    <name evidence="4" type="ORF">QTP70_030375</name>
</gene>
<feature type="domain" description="Galectin" evidence="3">
    <location>
        <begin position="167"/>
        <end position="298"/>
    </location>
</feature>
<feature type="domain" description="Galectin" evidence="3">
    <location>
        <begin position="1153"/>
        <end position="1281"/>
    </location>
</feature>
<dbReference type="Proteomes" id="UP001274896">
    <property type="component" value="Unassembled WGS sequence"/>
</dbReference>
<dbReference type="SMART" id="SM00276">
    <property type="entry name" value="GLECT"/>
    <property type="match status" value="14"/>
</dbReference>
<feature type="domain" description="Galectin" evidence="3">
    <location>
        <begin position="1634"/>
        <end position="1764"/>
    </location>
</feature>
<evidence type="ECO:0000313" key="4">
    <source>
        <dbReference type="EMBL" id="KAK3549073.1"/>
    </source>
</evidence>
<comment type="caution">
    <text evidence="4">The sequence shown here is derived from an EMBL/GenBank/DDBJ whole genome shotgun (WGS) entry which is preliminary data.</text>
</comment>
<evidence type="ECO:0000313" key="5">
    <source>
        <dbReference type="Proteomes" id="UP001274896"/>
    </source>
</evidence>
<sequence length="2535" mass="282070">MSFLSSVVSQSSWFCSNTCFHSGHQQVANPIIPYVGPIISGGLKPGMALYIQGIVPDNANQFSINFQTGQNKYDDIAFHFNPWIGQHVYLNSFQNGNWAVKDCVPDESFTNGAAFNMFIVINTDGYENWRRPGFTEQAVTSTGRSFSNFLPLPSEVSHQVIQPVVPHVGKIRDRLKPEMAVFFQGALPAHPKEFEINFQTGQSDSDDIAFHFNPRIGQYVSLNSFRNGSWEKEERVSDELFTKEATFYMFVVIGLEGYEVYVNGLQLCRFNHRIPLEDISTISIYGDVTIPIYGFIDNWSRSFTFTDFLKITGMGSSFPSLLPVISEISHPVILPTIPYVGTIRGGLKPDMAVFFQGTLPAHAKKFAINFQTGQSDRDDIAFHFNPHIGQYVCLNSYRNASWEQEESTSEKLFSKGAAFNMFIIINSEGYEVHMNGVQLCMFKHRIPLENISTLAILGDISIAIFSFIDALPYIGSFKEEIRPDMALLFHGVVSEHGKSFEINLLTGDSGCDDVAFHISPRIGKSVALNSFINGSWQTEEYASDDPFSKGASFQMFFIINSEGYEVLVNNLKHCTFKHRIPLEKISTLGIRGDVSINYFGFVEELPYRGPIPEGLRTDMAVDLQGALPAHAKEFTINFQTGKNDGDDIAFHINPRIGDLVALNSFRNGSWETEEHASVTAFAKEAALNMNIAINSEGYEVYVNGLQHCTFKHRIPLEKVSTLGIFGDVNIKYFGFVEELSYVGVIPQGLKTDMGVMFQVSLPADANDAVIFKSIHHETENLNKASMIVELNEIKDTSLTSGSLIDVPAEISHPVSNPELPYVGVIPQRIKTDMGIMFQVSLPADANEFTINFQTGESDGDDIAFHINPRISDLVALNSFRNGSWETEEHASVTAFAKEAALNMNIAINSEGYEVYVNGLQHCTFKHRIPLEKVSTLGIFGDVNIKYFGFVENWSNSSIFKKINEIQDKSITTGSLTDVRPEISPATSNPELSYVGVIPQGLKTDMGVMFQVSLPADANDAVNFKSVHLESENLSESSMIVGINKIQDTSLTSGSLIDVPAEISHQISTPELPYVGVIPQGLKTDMGVMFQVSLPADANDAVNIKSIHHGSEKLSESSMIMEMNEIKDTPLTSGSLIDIPAEISHPISNPEIPYVGAIPGGLKTDMAVVFQGALPADSKEFTVNFQTGKNDGDIAFHINPRIGDLVALNSFINDTWETEEHASVTAFAKEAAFSMNIAINSDGYEVYVNGLQHCTFKHRIPLEKVSTLAIFGDVNIKYFGFVENWSRSSLALEEHKELTVMTDTSVALLPITPDKLALPFVSTIPGGIRADMAILFSGTVFADSNEFEINFQTSQSSDDIAFNINPQIVRFLVLSSLRKGNWESEDLDSDKGAAFNMFVVIRLEGYEVFVNGLQYCMFKHCIPSETISLLGIRGDVFVNFIGLIDNWSSCSMVMESSYWRPIPISSELSHPFNNLVLPYVGVIPGKARPDMAILFQGALPVDANEFTINFQTGDSDSDDITFHINPQLGRHVAINSFRNGSWETEESISDKPFTKGASFNMFVVIKSEHYEVYVNGLELCTFKHRIPVENISALEISGDVSINFIGFIEARSTFTSTLSIPSEVSNPIIQPTLPFMGRIPGGLKPDTAVFFQGAVPNNAKLFEINFHTGQSYGDGIAFHFNPRITVKYVYMNTLRNGKWEMDESVYDKPIPKGTSFSLLILIKSEGYEVYVNGLWYWLFKHRMPLEQVSTLGIRGDVFISVCGFINNWSKSSLCAEQSKINGLGSSFLKMLPIPAELLNPVIQPAIPYTGPISGGIKPGMALFIQGTVNPSANQFGIDFKAGPTNTDDIPFTLNPRIGQYLYMNTFSNGLWQNEQLVVDKPFTRGGTFSILIVFNSVCVEVYVNGMKHCTYMYRMHLGKVSTLYIWGDACIHYFGFTYNWSRSPFFKKQLKITDKGTSATSPLFIPPEISNAVIQPKIPHTGPISGQLRPGMALYVRGAVLTDDCQLVISFQNGQSDNADIAFLFNPQFDQYLYLNSYKNNVWDKEELVYDRPFIRGEHLIVVIVINNEGYEVYVNGTRHCLFKHRVPVQNVNALGIWGGVSVHFYGFIEDWSASSFFKEQSKTTGVGSSSSGMLVIPTEISNPVIQPQIPYTGPVSGEIKPGMALYVEGTVPANGNQFSINILAGHSKTDDVLLTFNPRIGHYLYLNSFRNGVWEKEQLAPDKPFAKGTAFNLLISVSSQGYEMYVNGLKHCTFAHRIPFERITALHIWGDVNINFFGYIDNWRRSYIFRDQPNLTDVGSSFTSLLPAPSDILQPVIQPTLPYVTTVKGGMKPDMAVLIQGVLPAHAQSFEINFKTGESDTDDIAFHLNPRIGQYVYLNSFRNGSWEKEECVSDKPFTKGAGFYLFIVINSDNYEVFVNGLRQCTFNHRIPLEKVSTLGIRGEVSKPTYGFIDNWSSLYLCLDQSRITGTGDTFSSLLANPSDLSHLVIQPLHGMLRFPRSRHDHATSLRFVCTLSPPSFLNKHLNENRCLRPRS</sequence>
<dbReference type="Gene3D" id="2.60.120.200">
    <property type="match status" value="14"/>
</dbReference>
<keyword evidence="5" id="KW-1185">Reference proteome</keyword>
<dbReference type="GO" id="GO:0030246">
    <property type="term" value="F:carbohydrate binding"/>
    <property type="evidence" value="ECO:0007669"/>
    <property type="project" value="UniProtKB-KW"/>
</dbReference>
<evidence type="ECO:0000259" key="3">
    <source>
        <dbReference type="PROSITE" id="PS51304"/>
    </source>
</evidence>
<dbReference type="PANTHER" id="PTHR11346">
    <property type="entry name" value="GALECTIN"/>
    <property type="match status" value="1"/>
</dbReference>
<dbReference type="FunFam" id="2.60.120.200:FF:000124">
    <property type="entry name" value="Galectin-4"/>
    <property type="match status" value="5"/>
</dbReference>
<feature type="domain" description="Galectin" evidence="3">
    <location>
        <begin position="821"/>
        <end position="950"/>
    </location>
</feature>
<name>A0AAE0RDB9_9TELE</name>
<feature type="domain" description="Galectin" evidence="3">
    <location>
        <begin position="2323"/>
        <end position="2453"/>
    </location>
</feature>
<dbReference type="InterPro" id="IPR044156">
    <property type="entry name" value="Galectin-like"/>
</dbReference>
<dbReference type="InterPro" id="IPR001079">
    <property type="entry name" value="Galectin_CRD"/>
</dbReference>
<feature type="domain" description="Galectin" evidence="3">
    <location>
        <begin position="1478"/>
        <end position="1607"/>
    </location>
</feature>
<feature type="domain" description="Galectin" evidence="3">
    <location>
        <begin position="1979"/>
        <end position="2108"/>
    </location>
</feature>
<feature type="domain" description="Galectin" evidence="3">
    <location>
        <begin position="607"/>
        <end position="736"/>
    </location>
</feature>
<keyword evidence="1" id="KW-0430">Lectin</keyword>
<evidence type="ECO:0000256" key="1">
    <source>
        <dbReference type="ARBA" id="ARBA00022734"/>
    </source>
</evidence>
<feature type="domain" description="Galectin" evidence="3">
    <location>
        <begin position="1807"/>
        <end position="1936"/>
    </location>
</feature>
<evidence type="ECO:0000256" key="2">
    <source>
        <dbReference type="ARBA" id="ARBA00022737"/>
    </source>
</evidence>
<feature type="domain" description="Galectin" evidence="3">
    <location>
        <begin position="1319"/>
        <end position="1443"/>
    </location>
</feature>
<keyword evidence="2" id="KW-0677">Repeat</keyword>
<feature type="domain" description="Galectin" evidence="3">
    <location>
        <begin position="339"/>
        <end position="468"/>
    </location>
</feature>
<feature type="domain" description="Galectin" evidence="3">
    <location>
        <begin position="473"/>
        <end position="602"/>
    </location>
</feature>
<protein>
    <recommendedName>
        <fullName evidence="3">Galectin domain-containing protein</fullName>
    </recommendedName>
</protein>
<dbReference type="EMBL" id="JAUCMX010000004">
    <property type="protein sequence ID" value="KAK3549073.1"/>
    <property type="molecule type" value="Genomic_DNA"/>
</dbReference>
<organism evidence="4 5">
    <name type="scientific">Hemibagrus guttatus</name>
    <dbReference type="NCBI Taxonomy" id="175788"/>
    <lineage>
        <taxon>Eukaryota</taxon>
        <taxon>Metazoa</taxon>
        <taxon>Chordata</taxon>
        <taxon>Craniata</taxon>
        <taxon>Vertebrata</taxon>
        <taxon>Euteleostomi</taxon>
        <taxon>Actinopterygii</taxon>
        <taxon>Neopterygii</taxon>
        <taxon>Teleostei</taxon>
        <taxon>Ostariophysi</taxon>
        <taxon>Siluriformes</taxon>
        <taxon>Bagridae</taxon>
        <taxon>Hemibagrus</taxon>
    </lineage>
</organism>
<feature type="domain" description="Galectin" evidence="3">
    <location>
        <begin position="2151"/>
        <end position="2280"/>
    </location>
</feature>
<dbReference type="InterPro" id="IPR013320">
    <property type="entry name" value="ConA-like_dom_sf"/>
</dbReference>
<reference evidence="4" key="1">
    <citation type="submission" date="2023-06" db="EMBL/GenBank/DDBJ databases">
        <title>Male Hemibagrus guttatus genome.</title>
        <authorList>
            <person name="Bian C."/>
        </authorList>
    </citation>
    <scope>NUCLEOTIDE SEQUENCE</scope>
    <source>
        <strain evidence="4">Male_cb2023</strain>
        <tissue evidence="4">Muscle</tissue>
    </source>
</reference>
<dbReference type="Pfam" id="PF00337">
    <property type="entry name" value="Gal-bind_lectin"/>
    <property type="match status" value="14"/>
</dbReference>
<feature type="domain" description="Galectin" evidence="3">
    <location>
        <begin position="35"/>
        <end position="166"/>
    </location>
</feature>
<dbReference type="SMART" id="SM00908">
    <property type="entry name" value="Gal-bind_lectin"/>
    <property type="match status" value="14"/>
</dbReference>
<proteinExistence type="predicted"/>
<dbReference type="PANTHER" id="PTHR11346:SF32">
    <property type="entry name" value="GALECTIN-4"/>
    <property type="match status" value="1"/>
</dbReference>
<dbReference type="SUPFAM" id="SSF49899">
    <property type="entry name" value="Concanavalin A-like lectins/glucanases"/>
    <property type="match status" value="14"/>
</dbReference>
<dbReference type="PROSITE" id="PS51304">
    <property type="entry name" value="GALECTIN"/>
    <property type="match status" value="14"/>
</dbReference>
<dbReference type="CDD" id="cd00070">
    <property type="entry name" value="GLECT"/>
    <property type="match status" value="13"/>
</dbReference>
<accession>A0AAE0RDB9</accession>